<protein>
    <recommendedName>
        <fullName evidence="2">Chemotaxis protein CheW</fullName>
    </recommendedName>
</protein>
<dbReference type="CDD" id="cd00732">
    <property type="entry name" value="CheW"/>
    <property type="match status" value="1"/>
</dbReference>
<evidence type="ECO:0000256" key="3">
    <source>
        <dbReference type="ARBA" id="ARBA00022490"/>
    </source>
</evidence>
<dbReference type="EMBL" id="CP045875">
    <property type="protein sequence ID" value="QGG49114.1"/>
    <property type="molecule type" value="Genomic_DNA"/>
</dbReference>
<keyword evidence="4" id="KW-0145">Chemotaxis</keyword>
<keyword evidence="7" id="KW-1185">Reference proteome</keyword>
<dbReference type="Proteomes" id="UP000366051">
    <property type="component" value="Chromosome"/>
</dbReference>
<evidence type="ECO:0000259" key="5">
    <source>
        <dbReference type="PROSITE" id="PS50851"/>
    </source>
</evidence>
<evidence type="ECO:0000313" key="7">
    <source>
        <dbReference type="Proteomes" id="UP000366051"/>
    </source>
</evidence>
<dbReference type="FunFam" id="2.40.50.180:FF:000002">
    <property type="entry name" value="Chemotaxis protein CheW"/>
    <property type="match status" value="1"/>
</dbReference>
<feature type="domain" description="CheW-like" evidence="5">
    <location>
        <begin position="10"/>
        <end position="150"/>
    </location>
</feature>
<dbReference type="RefSeq" id="WP_153726155.1">
    <property type="nucleotide sequence ID" value="NZ_CP045875.1"/>
</dbReference>
<dbReference type="GO" id="GO:0005829">
    <property type="term" value="C:cytosol"/>
    <property type="evidence" value="ECO:0007669"/>
    <property type="project" value="TreeGrafter"/>
</dbReference>
<evidence type="ECO:0000256" key="1">
    <source>
        <dbReference type="ARBA" id="ARBA00004496"/>
    </source>
</evidence>
<dbReference type="GO" id="GO:0007165">
    <property type="term" value="P:signal transduction"/>
    <property type="evidence" value="ECO:0007669"/>
    <property type="project" value="InterPro"/>
</dbReference>
<dbReference type="InterPro" id="IPR036061">
    <property type="entry name" value="CheW-like_dom_sf"/>
</dbReference>
<evidence type="ECO:0000313" key="6">
    <source>
        <dbReference type="EMBL" id="QGG49114.1"/>
    </source>
</evidence>
<dbReference type="Gene3D" id="2.40.50.180">
    <property type="entry name" value="CheA-289, Domain 4"/>
    <property type="match status" value="1"/>
</dbReference>
<evidence type="ECO:0000256" key="2">
    <source>
        <dbReference type="ARBA" id="ARBA00021483"/>
    </source>
</evidence>
<dbReference type="InterPro" id="IPR002545">
    <property type="entry name" value="CheW-lke_dom"/>
</dbReference>
<sequence length="166" mass="17974">MSQSNSETTEIQLVVFKLGSEEYGVPITQVQEINRLMTPTKIPQAPPFVEGIINLRGKIIPVIDLKKRFGLTLADHTANTRIIVINIGENTVGVIVDAVTEVLRLSTAALEPPPPMISSISVDYLKGVGKVGERLLILLDLDKILSDKEKEQLSASEACAGNTNKA</sequence>
<name>A0A5Q2N170_9FIRM</name>
<dbReference type="PANTHER" id="PTHR22617:SF23">
    <property type="entry name" value="CHEMOTAXIS PROTEIN CHEW"/>
    <property type="match status" value="1"/>
</dbReference>
<dbReference type="AlphaFoldDB" id="A0A5Q2N170"/>
<reference evidence="7" key="1">
    <citation type="submission" date="2019-11" db="EMBL/GenBank/DDBJ databases">
        <title>Genome sequence of Heliorestis convoluta strain HH, an alkaliphilic and minimalistic phototrophic bacterium from a soda lake in Egypt.</title>
        <authorList>
            <person name="Dewey E.D."/>
            <person name="Stokes L.M."/>
            <person name="Burchell B.M."/>
            <person name="Shaffer K.N."/>
            <person name="Huntington A.M."/>
            <person name="Baker J.M."/>
            <person name="Nadendla S."/>
            <person name="Giglio M.G."/>
            <person name="Touchman J.W."/>
            <person name="Blankenship R.E."/>
            <person name="Madigan M.T."/>
            <person name="Sattley W.M."/>
        </authorList>
    </citation>
    <scope>NUCLEOTIDE SEQUENCE [LARGE SCALE GENOMIC DNA]</scope>
    <source>
        <strain evidence="7">HH</strain>
    </source>
</reference>
<dbReference type="SMART" id="SM00260">
    <property type="entry name" value="CheW"/>
    <property type="match status" value="1"/>
</dbReference>
<gene>
    <name evidence="6" type="ORF">FTV88_3039</name>
</gene>
<organism evidence="6 7">
    <name type="scientific">Heliorestis convoluta</name>
    <dbReference type="NCBI Taxonomy" id="356322"/>
    <lineage>
        <taxon>Bacteria</taxon>
        <taxon>Bacillati</taxon>
        <taxon>Bacillota</taxon>
        <taxon>Clostridia</taxon>
        <taxon>Eubacteriales</taxon>
        <taxon>Heliobacteriaceae</taxon>
        <taxon>Heliorestis</taxon>
    </lineage>
</organism>
<comment type="subcellular location">
    <subcellularLocation>
        <location evidence="1">Cytoplasm</location>
    </subcellularLocation>
</comment>
<dbReference type="Gene3D" id="2.30.30.40">
    <property type="entry name" value="SH3 Domains"/>
    <property type="match status" value="1"/>
</dbReference>
<dbReference type="OrthoDB" id="9794382at2"/>
<accession>A0A5Q2N170</accession>
<dbReference type="InterPro" id="IPR039315">
    <property type="entry name" value="CheW"/>
</dbReference>
<dbReference type="Pfam" id="PF01584">
    <property type="entry name" value="CheW"/>
    <property type="match status" value="1"/>
</dbReference>
<dbReference type="SUPFAM" id="SSF50341">
    <property type="entry name" value="CheW-like"/>
    <property type="match status" value="1"/>
</dbReference>
<dbReference type="PROSITE" id="PS50851">
    <property type="entry name" value="CHEW"/>
    <property type="match status" value="1"/>
</dbReference>
<evidence type="ECO:0000256" key="4">
    <source>
        <dbReference type="ARBA" id="ARBA00022500"/>
    </source>
</evidence>
<keyword evidence="3" id="KW-0963">Cytoplasm</keyword>
<proteinExistence type="predicted"/>
<dbReference type="KEGG" id="hcv:FTV88_3039"/>
<dbReference type="GO" id="GO:0006935">
    <property type="term" value="P:chemotaxis"/>
    <property type="evidence" value="ECO:0007669"/>
    <property type="project" value="UniProtKB-KW"/>
</dbReference>
<dbReference type="PANTHER" id="PTHR22617">
    <property type="entry name" value="CHEMOTAXIS SENSOR HISTIDINE KINASE-RELATED"/>
    <property type="match status" value="1"/>
</dbReference>